<comment type="caution">
    <text evidence="3">The sequence shown here is derived from an EMBL/GenBank/DDBJ whole genome shotgun (WGS) entry which is preliminary data.</text>
</comment>
<dbReference type="GO" id="GO:0016020">
    <property type="term" value="C:membrane"/>
    <property type="evidence" value="ECO:0007669"/>
    <property type="project" value="TreeGrafter"/>
</dbReference>
<evidence type="ECO:0000256" key="2">
    <source>
        <dbReference type="ARBA" id="ARBA00023002"/>
    </source>
</evidence>
<organism evidence="3">
    <name type="scientific">bioreactor metagenome</name>
    <dbReference type="NCBI Taxonomy" id="1076179"/>
    <lineage>
        <taxon>unclassified sequences</taxon>
        <taxon>metagenomes</taxon>
        <taxon>ecological metagenomes</taxon>
    </lineage>
</organism>
<dbReference type="InterPro" id="IPR002347">
    <property type="entry name" value="SDR_fam"/>
</dbReference>
<protein>
    <recommendedName>
        <fullName evidence="4">Oxidoreductase</fullName>
    </recommendedName>
</protein>
<dbReference type="PANTHER" id="PTHR44196">
    <property type="entry name" value="DEHYDROGENASE/REDUCTASE SDR FAMILY MEMBER 7B"/>
    <property type="match status" value="1"/>
</dbReference>
<sequence>MNSNNMKKAIIVGATSGIGRELAKLLVSNGYTVGITGRRTELLDEIKKENPTVYAIKSLDVTEAKGTIEKLEELIIEIGGMDLLILSSGTGDVNEHLDFEIEKRTIDTNVTGFTRIVDWAFNYFERQKHGHLVAISSVGGLRGSRQAPAYNATKAYQINYLESLRQKASKLKTPIFITDIRPGLVDTAMAKGEGLFWVMPLNKATNQIFRAIKRKRKVAYVTKRWRIVAFISKHLPMFIYDKM</sequence>
<dbReference type="Pfam" id="PF00106">
    <property type="entry name" value="adh_short"/>
    <property type="match status" value="1"/>
</dbReference>
<proteinExistence type="inferred from homology"/>
<dbReference type="PANTHER" id="PTHR44196:SF3">
    <property type="entry name" value="SHORT CHAIN DEHYDROGENASE FAMILY PROTEIN"/>
    <property type="match status" value="1"/>
</dbReference>
<comment type="similarity">
    <text evidence="1">Belongs to the short-chain dehydrogenases/reductases (SDR) family.</text>
</comment>
<evidence type="ECO:0000313" key="3">
    <source>
        <dbReference type="EMBL" id="MPL96263.1"/>
    </source>
</evidence>
<reference evidence="3" key="1">
    <citation type="submission" date="2019-08" db="EMBL/GenBank/DDBJ databases">
        <authorList>
            <person name="Kucharzyk K."/>
            <person name="Murdoch R.W."/>
            <person name="Higgins S."/>
            <person name="Loffler F."/>
        </authorList>
    </citation>
    <scope>NUCLEOTIDE SEQUENCE</scope>
</reference>
<dbReference type="PRINTS" id="PR00081">
    <property type="entry name" value="GDHRDH"/>
</dbReference>
<gene>
    <name evidence="3" type="ORF">SDC9_42438</name>
</gene>
<dbReference type="InterPro" id="IPR036291">
    <property type="entry name" value="NAD(P)-bd_dom_sf"/>
</dbReference>
<evidence type="ECO:0000256" key="1">
    <source>
        <dbReference type="ARBA" id="ARBA00006484"/>
    </source>
</evidence>
<name>A0A644W124_9ZZZZ</name>
<keyword evidence="2" id="KW-0560">Oxidoreductase</keyword>
<dbReference type="GO" id="GO:0016491">
    <property type="term" value="F:oxidoreductase activity"/>
    <property type="evidence" value="ECO:0007669"/>
    <property type="project" value="UniProtKB-KW"/>
</dbReference>
<accession>A0A644W124</accession>
<dbReference type="AlphaFoldDB" id="A0A644W124"/>
<dbReference type="Gene3D" id="3.40.50.720">
    <property type="entry name" value="NAD(P)-binding Rossmann-like Domain"/>
    <property type="match status" value="1"/>
</dbReference>
<dbReference type="SUPFAM" id="SSF51735">
    <property type="entry name" value="NAD(P)-binding Rossmann-fold domains"/>
    <property type="match status" value="1"/>
</dbReference>
<evidence type="ECO:0008006" key="4">
    <source>
        <dbReference type="Google" id="ProtNLM"/>
    </source>
</evidence>
<dbReference type="EMBL" id="VSSQ01000502">
    <property type="protein sequence ID" value="MPL96263.1"/>
    <property type="molecule type" value="Genomic_DNA"/>
</dbReference>